<dbReference type="InterPro" id="IPR006102">
    <property type="entry name" value="Ig-like_GH2"/>
</dbReference>
<keyword evidence="6" id="KW-0378">Hydrolase</keyword>
<dbReference type="InterPro" id="IPR054593">
    <property type="entry name" value="Beta-mannosidase-like_N2"/>
</dbReference>
<evidence type="ECO:0000256" key="2">
    <source>
        <dbReference type="ARBA" id="ARBA00004371"/>
    </source>
</evidence>
<dbReference type="AlphaFoldDB" id="A0AAN8JRW6"/>
<keyword evidence="5 11" id="KW-0732">Signal</keyword>
<evidence type="ECO:0000259" key="12">
    <source>
        <dbReference type="Pfam" id="PF00703"/>
    </source>
</evidence>
<dbReference type="Pfam" id="PF22666">
    <property type="entry name" value="Glyco_hydro_2_N2"/>
    <property type="match status" value="1"/>
</dbReference>
<comment type="similarity">
    <text evidence="3">Belongs to the glycosyl hydrolase 2 family.</text>
</comment>
<dbReference type="Proteomes" id="UP001347796">
    <property type="component" value="Unassembled WGS sequence"/>
</dbReference>
<dbReference type="EC" id="3.2.1.25" evidence="4"/>
<dbReference type="GO" id="GO:0005764">
    <property type="term" value="C:lysosome"/>
    <property type="evidence" value="ECO:0007669"/>
    <property type="project" value="UniProtKB-SubCell"/>
</dbReference>
<evidence type="ECO:0000256" key="8">
    <source>
        <dbReference type="ARBA" id="ARBA00023228"/>
    </source>
</evidence>
<dbReference type="Pfam" id="PF17753">
    <property type="entry name" value="Ig_mannosidase"/>
    <property type="match status" value="1"/>
</dbReference>
<dbReference type="SUPFAM" id="SSF51445">
    <property type="entry name" value="(Trans)glycosidases"/>
    <property type="match status" value="1"/>
</dbReference>
<comment type="subcellular location">
    <subcellularLocation>
        <location evidence="2">Lysosome</location>
    </subcellularLocation>
</comment>
<dbReference type="InterPro" id="IPR008979">
    <property type="entry name" value="Galactose-bd-like_sf"/>
</dbReference>
<dbReference type="GO" id="GO:0005975">
    <property type="term" value="P:carbohydrate metabolic process"/>
    <property type="evidence" value="ECO:0007669"/>
    <property type="project" value="InterPro"/>
</dbReference>
<gene>
    <name evidence="15" type="ORF">SNE40_009319</name>
</gene>
<dbReference type="Gene3D" id="2.60.120.260">
    <property type="entry name" value="Galactose-binding domain-like"/>
    <property type="match status" value="1"/>
</dbReference>
<feature type="domain" description="Beta-mannosidase Ig-fold" evidence="13">
    <location>
        <begin position="842"/>
        <end position="919"/>
    </location>
</feature>
<sequence length="921" mass="106621">MGKVVLTLVLCYFTNIVKGFIVTDLDGEWQISNSNKSYNLIGTVPGGVYTALYDHKIIQDPYYRDNDGKYRWIGLDDWTYSRSFQLSADSIQKKNMILVAEGLDTFSTISINGKQIGTSENMYVRYTYDIKNVVKAGNNTITIAFRSAVKEAALLANQSAYNIPPDCTAPAQHGECHVHFIRKAQCSFSWDWGPSFPVQGIWQRIYIQAFDTTVIREFSGLTKLARDNTWSVDVEVHFDVRTGSITGKLETQLVGTPVSLTQQITLNTAHSIRYILNIPKDVNIDLWWPNGYGNQSLYQLTVNFTSDNSQESTAKTIKIGFRTVEIVQDPVSLSNNDQGLTFFYKINDVPIFFKGTNWIPSDSFLERVTYDRIKILLTSAAAIHINSMRVWGGGVYESDYFYELADELGIMIWSDFMYSVALYPTTKSFLDTVTIETRQQMRRLKHHPSIIVWAGNNENEAGIVQGWFGVKDVDKYKTDYIKLYIDTIGTVVQKEDTTREYLSSSPSDGKLTKQSGGIAKNPSSEYYGDIHYYDYNADLWDWRTFQIPRFASEYGAQSWCNYDTIEPVFAEADLDYYSAMAEWRQHHPDGNKQMVDEAMKHIQLPNSSDRKQKFQDLIYVTQMHQAMAMRVQTEHYRRHTNILGKDGRGMTMGAFYWQLNDIWQAPTWASIDYDLKWKMLHYYANHFFDPNLISPYINGTDLNIYMVIDEIPNHLYRHPDTHTLEFRPLQERQIVREIYPRNVDFKMKKMAEAMDNTVIMEMYTWNNFTPLKTWSIPYKLNKTSGLIFQRNLDSILSEAGCPDKKKCFLYFYLNSKSNPLSTSWLPLNYFNYDMKNTINKAQIQITNVTYQSSTEFTVVLSTDNIAPFVWINAQGIYGRFSDNGFIMKDPVVELKFTTWHDMDIFDFKKSLSVKSLMDIYY</sequence>
<dbReference type="InterPro" id="IPR041625">
    <property type="entry name" value="Beta-mannosidase_Ig"/>
</dbReference>
<evidence type="ECO:0000259" key="14">
    <source>
        <dbReference type="Pfam" id="PF22666"/>
    </source>
</evidence>
<evidence type="ECO:0000313" key="15">
    <source>
        <dbReference type="EMBL" id="KAK6181476.1"/>
    </source>
</evidence>
<feature type="chain" id="PRO_5042964372" description="beta-mannosidase" evidence="11">
    <location>
        <begin position="20"/>
        <end position="921"/>
    </location>
</feature>
<evidence type="ECO:0000256" key="10">
    <source>
        <dbReference type="ARBA" id="ARBA00033445"/>
    </source>
</evidence>
<comment type="caution">
    <text evidence="15">The sequence shown here is derived from an EMBL/GenBank/DDBJ whole genome shotgun (WGS) entry which is preliminary data.</text>
</comment>
<evidence type="ECO:0000313" key="16">
    <source>
        <dbReference type="Proteomes" id="UP001347796"/>
    </source>
</evidence>
<dbReference type="Gene3D" id="3.20.20.80">
    <property type="entry name" value="Glycosidases"/>
    <property type="match status" value="1"/>
</dbReference>
<organism evidence="15 16">
    <name type="scientific">Patella caerulea</name>
    <name type="common">Rayed Mediterranean limpet</name>
    <dbReference type="NCBI Taxonomy" id="87958"/>
    <lineage>
        <taxon>Eukaryota</taxon>
        <taxon>Metazoa</taxon>
        <taxon>Spiralia</taxon>
        <taxon>Lophotrochozoa</taxon>
        <taxon>Mollusca</taxon>
        <taxon>Gastropoda</taxon>
        <taxon>Patellogastropoda</taxon>
        <taxon>Patelloidea</taxon>
        <taxon>Patellidae</taxon>
        <taxon>Patella</taxon>
    </lineage>
</organism>
<dbReference type="PANTHER" id="PTHR43730:SF1">
    <property type="entry name" value="BETA-MANNOSIDASE"/>
    <property type="match status" value="1"/>
</dbReference>
<dbReference type="SUPFAM" id="SSF49303">
    <property type="entry name" value="beta-Galactosidase/glucuronidase domain"/>
    <property type="match status" value="2"/>
</dbReference>
<dbReference type="PANTHER" id="PTHR43730">
    <property type="entry name" value="BETA-MANNOSIDASE"/>
    <property type="match status" value="1"/>
</dbReference>
<feature type="domain" description="Beta-mannosidase-like galactose-binding" evidence="14">
    <location>
        <begin position="29"/>
        <end position="203"/>
    </location>
</feature>
<dbReference type="FunFam" id="3.20.20.80:FF:000035">
    <property type="entry name" value="Mannosidase beta"/>
    <property type="match status" value="1"/>
</dbReference>
<dbReference type="Gene3D" id="2.60.40.10">
    <property type="entry name" value="Immunoglobulins"/>
    <property type="match status" value="2"/>
</dbReference>
<evidence type="ECO:0000256" key="5">
    <source>
        <dbReference type="ARBA" id="ARBA00022729"/>
    </source>
</evidence>
<evidence type="ECO:0000256" key="7">
    <source>
        <dbReference type="ARBA" id="ARBA00023180"/>
    </source>
</evidence>
<dbReference type="FunFam" id="2.60.40.10:FF:000650">
    <property type="entry name" value="Mannosidase beta"/>
    <property type="match status" value="1"/>
</dbReference>
<feature type="domain" description="Glycoside hydrolase family 2 immunoglobulin-like beta-sandwich" evidence="12">
    <location>
        <begin position="223"/>
        <end position="322"/>
    </location>
</feature>
<accession>A0AAN8JRW6</accession>
<comment type="catalytic activity">
    <reaction evidence="1">
        <text>Hydrolysis of terminal, non-reducing beta-D-mannose residues in beta-D-mannosides.</text>
        <dbReference type="EC" id="3.2.1.25"/>
    </reaction>
</comment>
<evidence type="ECO:0000256" key="9">
    <source>
        <dbReference type="ARBA" id="ARBA00023295"/>
    </source>
</evidence>
<evidence type="ECO:0000256" key="4">
    <source>
        <dbReference type="ARBA" id="ARBA00012754"/>
    </source>
</evidence>
<evidence type="ECO:0000256" key="6">
    <source>
        <dbReference type="ARBA" id="ARBA00022801"/>
    </source>
</evidence>
<protein>
    <recommendedName>
        <fullName evidence="4">beta-mannosidase</fullName>
        <ecNumber evidence="4">3.2.1.25</ecNumber>
    </recommendedName>
    <alternativeName>
        <fullName evidence="10">Mannanase</fullName>
    </alternativeName>
</protein>
<dbReference type="InterPro" id="IPR017853">
    <property type="entry name" value="GH"/>
</dbReference>
<dbReference type="InterPro" id="IPR013783">
    <property type="entry name" value="Ig-like_fold"/>
</dbReference>
<keyword evidence="9" id="KW-0326">Glycosidase</keyword>
<evidence type="ECO:0000259" key="13">
    <source>
        <dbReference type="Pfam" id="PF17753"/>
    </source>
</evidence>
<feature type="signal peptide" evidence="11">
    <location>
        <begin position="1"/>
        <end position="19"/>
    </location>
</feature>
<dbReference type="InterPro" id="IPR036156">
    <property type="entry name" value="Beta-gal/glucu_dom_sf"/>
</dbReference>
<keyword evidence="8" id="KW-0458">Lysosome</keyword>
<keyword evidence="16" id="KW-1185">Reference proteome</keyword>
<proteinExistence type="inferred from homology"/>
<name>A0AAN8JRW6_PATCE</name>
<dbReference type="InterPro" id="IPR050887">
    <property type="entry name" value="Beta-mannosidase_GH2"/>
</dbReference>
<dbReference type="FunFam" id="2.60.120.260:FF:000060">
    <property type="entry name" value="Probable beta-mannosidase"/>
    <property type="match status" value="1"/>
</dbReference>
<dbReference type="GO" id="GO:0006516">
    <property type="term" value="P:glycoprotein catabolic process"/>
    <property type="evidence" value="ECO:0007669"/>
    <property type="project" value="TreeGrafter"/>
</dbReference>
<reference evidence="15 16" key="1">
    <citation type="submission" date="2024-01" db="EMBL/GenBank/DDBJ databases">
        <title>The genome of the rayed Mediterranean limpet Patella caerulea (Linnaeus, 1758).</title>
        <authorList>
            <person name="Anh-Thu Weber A."/>
            <person name="Halstead-Nussloch G."/>
        </authorList>
    </citation>
    <scope>NUCLEOTIDE SEQUENCE [LARGE SCALE GENOMIC DNA]</scope>
    <source>
        <strain evidence="15">AATW-2023a</strain>
        <tissue evidence="15">Whole specimen</tissue>
    </source>
</reference>
<dbReference type="Pfam" id="PF00703">
    <property type="entry name" value="Glyco_hydro_2"/>
    <property type="match status" value="1"/>
</dbReference>
<evidence type="ECO:0000256" key="11">
    <source>
        <dbReference type="SAM" id="SignalP"/>
    </source>
</evidence>
<dbReference type="SUPFAM" id="SSF49785">
    <property type="entry name" value="Galactose-binding domain-like"/>
    <property type="match status" value="1"/>
</dbReference>
<dbReference type="GO" id="GO:0004567">
    <property type="term" value="F:beta-mannosidase activity"/>
    <property type="evidence" value="ECO:0007669"/>
    <property type="project" value="UniProtKB-EC"/>
</dbReference>
<evidence type="ECO:0000256" key="1">
    <source>
        <dbReference type="ARBA" id="ARBA00000829"/>
    </source>
</evidence>
<evidence type="ECO:0000256" key="3">
    <source>
        <dbReference type="ARBA" id="ARBA00007401"/>
    </source>
</evidence>
<keyword evidence="7" id="KW-0325">Glycoprotein</keyword>
<dbReference type="EMBL" id="JAZGQO010000007">
    <property type="protein sequence ID" value="KAK6181476.1"/>
    <property type="molecule type" value="Genomic_DNA"/>
</dbReference>